<protein>
    <submittedName>
        <fullName evidence="3">Uncharacterized protein</fullName>
    </submittedName>
</protein>
<keyword evidence="4" id="KW-1185">Reference proteome</keyword>
<reference evidence="3" key="1">
    <citation type="submission" date="2022-01" db="EMBL/GenBank/DDBJ databases">
        <authorList>
            <person name="King R."/>
        </authorList>
    </citation>
    <scope>NUCLEOTIDE SEQUENCE</scope>
</reference>
<name>A0A9P0DIW5_PHACE</name>
<dbReference type="EMBL" id="OU896718">
    <property type="protein sequence ID" value="CAH1119159.1"/>
    <property type="molecule type" value="Genomic_DNA"/>
</dbReference>
<proteinExistence type="predicted"/>
<evidence type="ECO:0000259" key="2">
    <source>
        <dbReference type="Pfam" id="PF15995"/>
    </source>
</evidence>
<accession>A0A9P0DIW5</accession>
<sequence>MPAKIKNEKTKSSEEQPSSDLLEIYSPLKIGKILPTSNKKKENVFQNFQPKTGECLDYNISETFVKWNVGDTKINVKEVKATYVPLPPDSVKIGKKKKVKYSHGAPPQWEFVDEIWRNKQDELQLQNKKNFKQFLIRRNQRCMQQAAILHNLITSMVGPAWFQELSPKQLRTVERLSLSMLRDFRDGTIVHTNETIADLGLVLRPNSKHVGLALKLCCGCPVEFLLILYQLINPKRKSYSINDRLLLSAVVHLTMTETLRELHIRIPSPPKRKKTKPKVPKRVEKKDYKSPYLVPYTFKAERQKCSGIYENKHIQYPESPYFSYLDSLHWEIKNCENILDSELPDMEDAGERELLEDMQNAQKFYNTICKNVGTIKLLRPTIKKTCQDFQIYSNRSKREKDKLVLPPLAELEDTSEKCTCLEPIKDSDDDDCCEHDFFEACECEDSCCCKEKSKLFMSSLCQRCIAQRQHKNARNIVTGVTITKDQNVIPIIGGTFIEKTCECLTEYKLTLKGVAARNRIKCQKAVFVIGGVVHTKIGPVYLISTALVKNHRVVEKEEPTCSMRNSKCICEKPAEDETEAKKGIHRSDDNLIGITKKKAVTREKRDCECRKELDRFLEHKCTCEECQTEASKQTTYILQGIKTIQEKPVNIIAGVQDQKCDCLHKYLDTIKKVDEYRDRAMARYELKQQITKYVVTGVTNTPEGPVYSIGGVRSPVQCVCAEVARRRKEEEEHSKRMARMPNTGRIKYEISGVRHGSQENTFIISKALPVEPCSCEKLFEQYENAHRSCLDYFDEYLAQIAAELGENDGEESEAIEEAPVASVENPAALPSVDVSAPFQPSLMPEKLNSTKLESVGSSCYGVSSSSSSQPNADVKKSCDNELEEVSECCQTNSDPSIAPLDSSPLAPIKSAGNKSEVELKRFVVLDKIPSDFRKQMAILKKVLSRMAVDGFPLAKLPDCHKLPHFKLWMQLRCGKFWKQKDRSYYENFSKFGSKHTQVCYHEVPIPKLNLSYEDAAKFSWFDAKFCRELIRQKNEIYHRAVKQQRINGAREHFPLTFSYEFPCPTFRDCYFAYFPSKEEDIFVGGS</sequence>
<feature type="domain" description="DUF4771" evidence="2">
    <location>
        <begin position="935"/>
        <end position="1081"/>
    </location>
</feature>
<gene>
    <name evidence="3" type="ORF">PHAECO_LOCUS2959</name>
</gene>
<dbReference type="PANTHER" id="PTHR41967:SF6">
    <property type="entry name" value="FI19406P1-RELATED"/>
    <property type="match status" value="1"/>
</dbReference>
<dbReference type="InterPro" id="IPR031936">
    <property type="entry name" value="DUF4771"/>
</dbReference>
<dbReference type="OrthoDB" id="6613664at2759"/>
<evidence type="ECO:0000313" key="4">
    <source>
        <dbReference type="Proteomes" id="UP001153737"/>
    </source>
</evidence>
<feature type="domain" description="DUF4770" evidence="1">
    <location>
        <begin position="197"/>
        <end position="291"/>
    </location>
</feature>
<evidence type="ECO:0000313" key="3">
    <source>
        <dbReference type="EMBL" id="CAH1119159.1"/>
    </source>
</evidence>
<evidence type="ECO:0000259" key="1">
    <source>
        <dbReference type="Pfam" id="PF15994"/>
    </source>
</evidence>
<reference evidence="3" key="2">
    <citation type="submission" date="2022-10" db="EMBL/GenBank/DDBJ databases">
        <authorList>
            <consortium name="ENA_rothamsted_submissions"/>
            <consortium name="culmorum"/>
            <person name="King R."/>
        </authorList>
    </citation>
    <scope>NUCLEOTIDE SEQUENCE</scope>
</reference>
<dbReference type="AlphaFoldDB" id="A0A9P0DIW5"/>
<dbReference type="Pfam" id="PF15995">
    <property type="entry name" value="DUF4771"/>
    <property type="match status" value="1"/>
</dbReference>
<dbReference type="Proteomes" id="UP001153737">
    <property type="component" value="Chromosome 12"/>
</dbReference>
<organism evidence="3 4">
    <name type="scientific">Phaedon cochleariae</name>
    <name type="common">Mustard beetle</name>
    <dbReference type="NCBI Taxonomy" id="80249"/>
    <lineage>
        <taxon>Eukaryota</taxon>
        <taxon>Metazoa</taxon>
        <taxon>Ecdysozoa</taxon>
        <taxon>Arthropoda</taxon>
        <taxon>Hexapoda</taxon>
        <taxon>Insecta</taxon>
        <taxon>Pterygota</taxon>
        <taxon>Neoptera</taxon>
        <taxon>Endopterygota</taxon>
        <taxon>Coleoptera</taxon>
        <taxon>Polyphaga</taxon>
        <taxon>Cucujiformia</taxon>
        <taxon>Chrysomeloidea</taxon>
        <taxon>Chrysomelidae</taxon>
        <taxon>Chrysomelinae</taxon>
        <taxon>Chrysomelini</taxon>
        <taxon>Phaedon</taxon>
    </lineage>
</organism>
<dbReference type="Pfam" id="PF15994">
    <property type="entry name" value="DUF4770"/>
    <property type="match status" value="1"/>
</dbReference>
<dbReference type="PANTHER" id="PTHR41967">
    <property type="entry name" value="FI19406P1-RELATED"/>
    <property type="match status" value="1"/>
</dbReference>
<dbReference type="InterPro" id="IPR031935">
    <property type="entry name" value="DUF4770"/>
</dbReference>